<keyword evidence="2" id="KW-0472">Membrane</keyword>
<keyword evidence="2" id="KW-1133">Transmembrane helix</keyword>
<organism evidence="3 4">
    <name type="scientific">Thiohalocapsa marina</name>
    <dbReference type="NCBI Taxonomy" id="424902"/>
    <lineage>
        <taxon>Bacteria</taxon>
        <taxon>Pseudomonadati</taxon>
        <taxon>Pseudomonadota</taxon>
        <taxon>Gammaproteobacteria</taxon>
        <taxon>Chromatiales</taxon>
        <taxon>Chromatiaceae</taxon>
        <taxon>Thiohalocapsa</taxon>
    </lineage>
</organism>
<keyword evidence="2" id="KW-0812">Transmembrane</keyword>
<name>A0A5M8FNQ9_9GAMM</name>
<evidence type="ECO:0000313" key="4">
    <source>
        <dbReference type="Proteomes" id="UP000322981"/>
    </source>
</evidence>
<protein>
    <submittedName>
        <fullName evidence="3">Uncharacterized protein</fullName>
    </submittedName>
</protein>
<evidence type="ECO:0000256" key="1">
    <source>
        <dbReference type="SAM" id="MobiDB-lite"/>
    </source>
</evidence>
<accession>A0A5M8FNQ9</accession>
<dbReference type="EMBL" id="VWXX01000011">
    <property type="protein sequence ID" value="KAA6185296.1"/>
    <property type="molecule type" value="Genomic_DNA"/>
</dbReference>
<proteinExistence type="predicted"/>
<sequence length="106" mass="12200">MATLGLVLLAYLLIGLGVSLWSWFRYKESLKDELDRIQERLDYPQGVPFSIRVAKFIANLLVFALGALFWPLSLRNHLRGKPHAQVEPRKPAPRVLRQPPPPWDDD</sequence>
<keyword evidence="4" id="KW-1185">Reference proteome</keyword>
<feature type="region of interest" description="Disordered" evidence="1">
    <location>
        <begin position="82"/>
        <end position="106"/>
    </location>
</feature>
<feature type="transmembrane region" description="Helical" evidence="2">
    <location>
        <begin position="53"/>
        <end position="72"/>
    </location>
</feature>
<dbReference type="Proteomes" id="UP000322981">
    <property type="component" value="Unassembled WGS sequence"/>
</dbReference>
<evidence type="ECO:0000313" key="3">
    <source>
        <dbReference type="EMBL" id="KAA6185296.1"/>
    </source>
</evidence>
<comment type="caution">
    <text evidence="3">The sequence shown here is derived from an EMBL/GenBank/DDBJ whole genome shotgun (WGS) entry which is preliminary data.</text>
</comment>
<reference evidence="3 4" key="1">
    <citation type="submission" date="2019-09" db="EMBL/GenBank/DDBJ databases">
        <title>Whole-genome sequence of the purple sulfur bacterium Thiohalocapsa marina DSM 19078.</title>
        <authorList>
            <person name="Kyndt J.A."/>
            <person name="Meyer T.E."/>
        </authorList>
    </citation>
    <scope>NUCLEOTIDE SEQUENCE [LARGE SCALE GENOMIC DNA]</scope>
    <source>
        <strain evidence="3 4">DSM 19078</strain>
    </source>
</reference>
<gene>
    <name evidence="3" type="ORF">F2Q65_09355</name>
</gene>
<dbReference type="RefSeq" id="WP_150092704.1">
    <property type="nucleotide sequence ID" value="NZ_VWXX01000011.1"/>
</dbReference>
<dbReference type="AlphaFoldDB" id="A0A5M8FNQ9"/>
<evidence type="ECO:0000256" key="2">
    <source>
        <dbReference type="SAM" id="Phobius"/>
    </source>
</evidence>